<name>A0A0B6ZIE9_9EUPU</name>
<sequence>AGLSMHHRSVSENFVTAHSFHMPHSGLISQTPAASPEQLISSQPYLSSCSDNQVCSHHHQTSSRHSQPNSVLHCPHSDSTSGDTIQDYTNVNNKTRLTHHIEHVDHTTVEP</sequence>
<dbReference type="EMBL" id="HACG01021519">
    <property type="protein sequence ID" value="CEK68384.1"/>
    <property type="molecule type" value="Transcribed_RNA"/>
</dbReference>
<accession>A0A0B6ZIE9</accession>
<protein>
    <submittedName>
        <fullName evidence="2">Uncharacterized protein</fullName>
    </submittedName>
</protein>
<feature type="region of interest" description="Disordered" evidence="1">
    <location>
        <begin position="51"/>
        <end position="83"/>
    </location>
</feature>
<organism evidence="2">
    <name type="scientific">Arion vulgaris</name>
    <dbReference type="NCBI Taxonomy" id="1028688"/>
    <lineage>
        <taxon>Eukaryota</taxon>
        <taxon>Metazoa</taxon>
        <taxon>Spiralia</taxon>
        <taxon>Lophotrochozoa</taxon>
        <taxon>Mollusca</taxon>
        <taxon>Gastropoda</taxon>
        <taxon>Heterobranchia</taxon>
        <taxon>Euthyneura</taxon>
        <taxon>Panpulmonata</taxon>
        <taxon>Eupulmonata</taxon>
        <taxon>Stylommatophora</taxon>
        <taxon>Helicina</taxon>
        <taxon>Arionoidea</taxon>
        <taxon>Arionidae</taxon>
        <taxon>Arion</taxon>
    </lineage>
</organism>
<gene>
    <name evidence="2" type="primary">ORF66134</name>
</gene>
<evidence type="ECO:0000313" key="2">
    <source>
        <dbReference type="EMBL" id="CEK68384.1"/>
    </source>
</evidence>
<reference evidence="2" key="1">
    <citation type="submission" date="2014-12" db="EMBL/GenBank/DDBJ databases">
        <title>Insight into the proteome of Arion vulgaris.</title>
        <authorList>
            <person name="Aradska J."/>
            <person name="Bulat T."/>
            <person name="Smidak R."/>
            <person name="Sarate P."/>
            <person name="Gangsoo J."/>
            <person name="Sialana F."/>
            <person name="Bilban M."/>
            <person name="Lubec G."/>
        </authorList>
    </citation>
    <scope>NUCLEOTIDE SEQUENCE</scope>
    <source>
        <tissue evidence="2">Skin</tissue>
    </source>
</reference>
<proteinExistence type="predicted"/>
<feature type="non-terminal residue" evidence="2">
    <location>
        <position position="111"/>
    </location>
</feature>
<feature type="non-terminal residue" evidence="2">
    <location>
        <position position="1"/>
    </location>
</feature>
<evidence type="ECO:0000256" key="1">
    <source>
        <dbReference type="SAM" id="MobiDB-lite"/>
    </source>
</evidence>
<dbReference type="AlphaFoldDB" id="A0A0B6ZIE9"/>